<keyword evidence="2 3" id="KW-0802">TPR repeat</keyword>
<evidence type="ECO:0000256" key="3">
    <source>
        <dbReference type="PROSITE-ProRule" id="PRU00339"/>
    </source>
</evidence>
<dbReference type="InterPro" id="IPR050498">
    <property type="entry name" value="Ycf3"/>
</dbReference>
<gene>
    <name evidence="4" type="ORF">F8M41_011837</name>
</gene>
<dbReference type="InterPro" id="IPR013105">
    <property type="entry name" value="TPR_2"/>
</dbReference>
<name>A0A8H4EPU8_GIGMA</name>
<dbReference type="InterPro" id="IPR019734">
    <property type="entry name" value="TPR_rpt"/>
</dbReference>
<dbReference type="Proteomes" id="UP000439903">
    <property type="component" value="Unassembled WGS sequence"/>
</dbReference>
<dbReference type="InterPro" id="IPR011990">
    <property type="entry name" value="TPR-like_helical_dom_sf"/>
</dbReference>
<sequence length="109" mass="12724">MMERYDIALIDLSKSLKLDPNNTFTLRNHEIDQNDEWTLYERAESFFMLKKYNKALADLTKSLEIVPNNASALSPRSLIYVKMNKIDEALSDLTQSLRIYQFDTSTLKI</sequence>
<keyword evidence="1" id="KW-0677">Repeat</keyword>
<dbReference type="Pfam" id="PF13181">
    <property type="entry name" value="TPR_8"/>
    <property type="match status" value="1"/>
</dbReference>
<dbReference type="Pfam" id="PF07719">
    <property type="entry name" value="TPR_2"/>
    <property type="match status" value="1"/>
</dbReference>
<comment type="caution">
    <text evidence="4">The sequence shown here is derived from an EMBL/GenBank/DDBJ whole genome shotgun (WGS) entry which is preliminary data.</text>
</comment>
<evidence type="ECO:0000256" key="2">
    <source>
        <dbReference type="ARBA" id="ARBA00022803"/>
    </source>
</evidence>
<dbReference type="SUPFAM" id="SSF48452">
    <property type="entry name" value="TPR-like"/>
    <property type="match status" value="1"/>
</dbReference>
<proteinExistence type="predicted"/>
<organism evidence="4 5">
    <name type="scientific">Gigaspora margarita</name>
    <dbReference type="NCBI Taxonomy" id="4874"/>
    <lineage>
        <taxon>Eukaryota</taxon>
        <taxon>Fungi</taxon>
        <taxon>Fungi incertae sedis</taxon>
        <taxon>Mucoromycota</taxon>
        <taxon>Glomeromycotina</taxon>
        <taxon>Glomeromycetes</taxon>
        <taxon>Diversisporales</taxon>
        <taxon>Gigasporaceae</taxon>
        <taxon>Gigaspora</taxon>
    </lineage>
</organism>
<reference evidence="4 5" key="1">
    <citation type="journal article" date="2019" name="Environ. Microbiol.">
        <title>At the nexus of three kingdoms: the genome of the mycorrhizal fungus Gigaspora margarita provides insights into plant, endobacterial and fungal interactions.</title>
        <authorList>
            <person name="Venice F."/>
            <person name="Ghignone S."/>
            <person name="Salvioli di Fossalunga A."/>
            <person name="Amselem J."/>
            <person name="Novero M."/>
            <person name="Xianan X."/>
            <person name="Sedzielewska Toro K."/>
            <person name="Morin E."/>
            <person name="Lipzen A."/>
            <person name="Grigoriev I.V."/>
            <person name="Henrissat B."/>
            <person name="Martin F.M."/>
            <person name="Bonfante P."/>
        </authorList>
    </citation>
    <scope>NUCLEOTIDE SEQUENCE [LARGE SCALE GENOMIC DNA]</scope>
    <source>
        <strain evidence="4 5">BEG34</strain>
    </source>
</reference>
<feature type="repeat" description="TPR" evidence="3">
    <location>
        <begin position="36"/>
        <end position="69"/>
    </location>
</feature>
<dbReference type="OrthoDB" id="539634at2759"/>
<dbReference type="PANTHER" id="PTHR44858">
    <property type="entry name" value="TETRATRICOPEPTIDE REPEAT PROTEIN 6"/>
    <property type="match status" value="1"/>
</dbReference>
<dbReference type="AlphaFoldDB" id="A0A8H4EPU8"/>
<dbReference type="Gene3D" id="1.25.40.10">
    <property type="entry name" value="Tetratricopeptide repeat domain"/>
    <property type="match status" value="1"/>
</dbReference>
<accession>A0A8H4EPU8</accession>
<evidence type="ECO:0000313" key="4">
    <source>
        <dbReference type="EMBL" id="KAF0531639.1"/>
    </source>
</evidence>
<evidence type="ECO:0000313" key="5">
    <source>
        <dbReference type="Proteomes" id="UP000439903"/>
    </source>
</evidence>
<dbReference type="EMBL" id="WTPW01000242">
    <property type="protein sequence ID" value="KAF0531639.1"/>
    <property type="molecule type" value="Genomic_DNA"/>
</dbReference>
<protein>
    <submittedName>
        <fullName evidence="4">Tetratricopeptide repeat protein</fullName>
    </submittedName>
</protein>
<dbReference type="PROSITE" id="PS50005">
    <property type="entry name" value="TPR"/>
    <property type="match status" value="1"/>
</dbReference>
<keyword evidence="5" id="KW-1185">Reference proteome</keyword>
<evidence type="ECO:0000256" key="1">
    <source>
        <dbReference type="ARBA" id="ARBA00022737"/>
    </source>
</evidence>
<dbReference type="PANTHER" id="PTHR44858:SF1">
    <property type="entry name" value="UDP-N-ACETYLGLUCOSAMINE--PEPTIDE N-ACETYLGLUCOSAMINYLTRANSFERASE SPINDLY-RELATED"/>
    <property type="match status" value="1"/>
</dbReference>
<dbReference type="SMART" id="SM00028">
    <property type="entry name" value="TPR"/>
    <property type="match status" value="2"/>
</dbReference>